<dbReference type="Proteomes" id="UP000010448">
    <property type="component" value="Unassembled WGS sequence"/>
</dbReference>
<sequence>MNRRINGWVLIATLPLLLQTTLALAMTQAEQAAMAAAQMEAAQDAANAAAQAQAAAAAAAQAQGAATAAAQAGYCQKYIESATWVQRDEPGYGLIWSLQVKPTECARRMGPDQTDRAYSELYEMFKNDPRWTEQINPGSMRRQFVCHVVGVPFKEYWNLEPARPYISHEASLRLQYMCNPLPSDAGK</sequence>
<accession>L1LU09</accession>
<dbReference type="InterPro" id="IPR019719">
    <property type="entry name" value="DUF2599"/>
</dbReference>
<dbReference type="RefSeq" id="WP_009405433.1">
    <property type="nucleotide sequence ID" value="NZ_AMWJ02000001.1"/>
</dbReference>
<protein>
    <submittedName>
        <fullName evidence="1">DUF2599 domain-containing protein</fullName>
    </submittedName>
</protein>
<keyword evidence="2" id="KW-1185">Reference proteome</keyword>
<gene>
    <name evidence="1" type="ORF">CSV86_009790</name>
</gene>
<evidence type="ECO:0000313" key="1">
    <source>
        <dbReference type="EMBL" id="NNJ15503.1"/>
    </source>
</evidence>
<comment type="caution">
    <text evidence="1">The sequence shown here is derived from an EMBL/GenBank/DDBJ whole genome shotgun (WGS) entry which is preliminary data.</text>
</comment>
<dbReference type="AlphaFoldDB" id="L1LU09"/>
<organism evidence="1 2">
    <name type="scientific">Pseudomonas bharatica CSV86</name>
    <dbReference type="NCBI Taxonomy" id="1005395"/>
    <lineage>
        <taxon>Bacteria</taxon>
        <taxon>Pseudomonadati</taxon>
        <taxon>Pseudomonadota</taxon>
        <taxon>Gammaproteobacteria</taxon>
        <taxon>Pseudomonadales</taxon>
        <taxon>Pseudomonadaceae</taxon>
        <taxon>Pseudomonas</taxon>
        <taxon>Pseudomonas bharatica</taxon>
    </lineage>
</organism>
<name>L1LU09_9PSED</name>
<evidence type="ECO:0000313" key="2">
    <source>
        <dbReference type="Proteomes" id="UP000010448"/>
    </source>
</evidence>
<dbReference type="OrthoDB" id="6873885at2"/>
<reference evidence="1 2" key="1">
    <citation type="journal article" date="2013" name="Genome Announc.">
        <title>Genome Sequence of Naphthalene-Degrading Soil Bacterium Pseudomonas putida CSV86.</title>
        <authorList>
            <person name="Phale P.S."/>
            <person name="Paliwal V."/>
            <person name="Raju S.C."/>
            <person name="Modak A."/>
            <person name="Purohit H.J."/>
        </authorList>
    </citation>
    <scope>NUCLEOTIDE SEQUENCE [LARGE SCALE GENOMIC DNA]</scope>
    <source>
        <strain evidence="1 2">CSV86</strain>
    </source>
</reference>
<dbReference type="Pfam" id="PF10783">
    <property type="entry name" value="DUF2599"/>
    <property type="match status" value="1"/>
</dbReference>
<proteinExistence type="predicted"/>
<dbReference type="EMBL" id="AMWJ02000001">
    <property type="protein sequence ID" value="NNJ15503.1"/>
    <property type="molecule type" value="Genomic_DNA"/>
</dbReference>